<accession>A0ABX1CLM5</accession>
<sequence length="584" mass="61342">MAGDGGEEKTADGIESGRRLVRADPAAAQSLSQRLGQYLERLTWRTPLHDMRLKGRHPLRLLAVPVDPLPGDADAGLALLDGTLLAGGSAYEVATLDLGSTRHGEALLDHLHGFTWLRNLAATRDRARAVPVAEALTARWLDAHGERVRDPAWRPEIAARRLTMIACYAPLILSSGDIVFRSRVLNAIARTARHLDRAADKAGAGPERLAAWCGVVTAGLLLPGGEARLAYGEGGLARALAATIGEDGGIASRSPAALVEAIALLAMLRACYQTRRRDLPEEVGATLVRMGAALAGTVMSDGALSSWQGGGPTPSERLSDVLDAAGLHPRPLRQAKGWGYQRLIGGRAVVVVDAAPPPAAPVRDGGGQGGGCASTLAFEYAEGPDRLVVNCGGARAAATPVPAAFARGLRSTAAHSTLVVADTNSTAIHADGSLGRGVSGVELARQESDVASRIEASHDGYARRFGFTHRRQLVLTADGRELRGEDALLPTGRARRVERATPFALRFHLGAGVEAVRTADGQAAILRTPSGAIWQFRTRAETLAVEESVWIDGEGRFVPTQQIVVAGTAAAGGASLSWAFRRAR</sequence>
<protein>
    <submittedName>
        <fullName evidence="3">Heparinase</fullName>
    </submittedName>
</protein>
<comment type="subcellular location">
    <subcellularLocation>
        <location evidence="1">Cell envelope</location>
    </subcellularLocation>
</comment>
<evidence type="ECO:0000313" key="4">
    <source>
        <dbReference type="Proteomes" id="UP000732399"/>
    </source>
</evidence>
<gene>
    <name evidence="3" type="ORF">HBH26_03880</name>
</gene>
<dbReference type="InterPro" id="IPR008929">
    <property type="entry name" value="Chondroitin_lyas"/>
</dbReference>
<organism evidence="3 4">
    <name type="scientific">Sphingomonas corticis</name>
    <dbReference type="NCBI Taxonomy" id="2722791"/>
    <lineage>
        <taxon>Bacteria</taxon>
        <taxon>Pseudomonadati</taxon>
        <taxon>Pseudomonadota</taxon>
        <taxon>Alphaproteobacteria</taxon>
        <taxon>Sphingomonadales</taxon>
        <taxon>Sphingomonadaceae</taxon>
        <taxon>Sphingomonas</taxon>
    </lineage>
</organism>
<dbReference type="EMBL" id="JAAVJH010000002">
    <property type="protein sequence ID" value="NJR77756.1"/>
    <property type="molecule type" value="Genomic_DNA"/>
</dbReference>
<keyword evidence="4" id="KW-1185">Reference proteome</keyword>
<reference evidence="3 4" key="1">
    <citation type="submission" date="2020-03" db="EMBL/GenBank/DDBJ databases">
        <authorList>
            <person name="Wang L."/>
            <person name="He N."/>
            <person name="Li Y."/>
            <person name="Fang Y."/>
            <person name="Zhang F."/>
        </authorList>
    </citation>
    <scope>NUCLEOTIDE SEQUENCE [LARGE SCALE GENOMIC DNA]</scope>
    <source>
        <strain evidence="3 4">36D10-4-7</strain>
    </source>
</reference>
<name>A0ABX1CLM5_9SPHN</name>
<feature type="domain" description="Heparinase II/III-like C-terminal" evidence="2">
    <location>
        <begin position="329"/>
        <end position="579"/>
    </location>
</feature>
<proteinExistence type="predicted"/>
<evidence type="ECO:0000313" key="3">
    <source>
        <dbReference type="EMBL" id="NJR77756.1"/>
    </source>
</evidence>
<evidence type="ECO:0000259" key="2">
    <source>
        <dbReference type="Pfam" id="PF07940"/>
    </source>
</evidence>
<dbReference type="Gene3D" id="1.50.10.100">
    <property type="entry name" value="Chondroitin AC/alginate lyase"/>
    <property type="match status" value="1"/>
</dbReference>
<dbReference type="RefSeq" id="WP_168133283.1">
    <property type="nucleotide sequence ID" value="NZ_JAAVJH010000002.1"/>
</dbReference>
<dbReference type="Proteomes" id="UP000732399">
    <property type="component" value="Unassembled WGS sequence"/>
</dbReference>
<dbReference type="Gene3D" id="2.70.98.70">
    <property type="match status" value="1"/>
</dbReference>
<dbReference type="Pfam" id="PF07940">
    <property type="entry name" value="Hepar_II_III_C"/>
    <property type="match status" value="1"/>
</dbReference>
<comment type="caution">
    <text evidence="3">The sequence shown here is derived from an EMBL/GenBank/DDBJ whole genome shotgun (WGS) entry which is preliminary data.</text>
</comment>
<evidence type="ECO:0000256" key="1">
    <source>
        <dbReference type="ARBA" id="ARBA00004196"/>
    </source>
</evidence>
<dbReference type="InterPro" id="IPR012480">
    <property type="entry name" value="Hepar_II_III_C"/>
</dbReference>